<evidence type="ECO:0000313" key="4">
    <source>
        <dbReference type="EMBL" id="MDQ0179289.1"/>
    </source>
</evidence>
<evidence type="ECO:0000256" key="1">
    <source>
        <dbReference type="ARBA" id="ARBA00006817"/>
    </source>
</evidence>
<dbReference type="AlphaFoldDB" id="A0AAW8D767"/>
<gene>
    <name evidence="3" type="ORF">J2S90_001003</name>
    <name evidence="4" type="ORF">J2S93_000696</name>
</gene>
<evidence type="ECO:0000313" key="3">
    <source>
        <dbReference type="EMBL" id="MDP9904057.1"/>
    </source>
</evidence>
<dbReference type="RefSeq" id="WP_059389261.1">
    <property type="nucleotide sequence ID" value="NZ_JAUSRG010000002.1"/>
</dbReference>
<comment type="caution">
    <text evidence="3">The sequence shown here is derived from an EMBL/GenBank/DDBJ whole genome shotgun (WGS) entry which is preliminary data.</text>
</comment>
<dbReference type="Proteomes" id="UP001242995">
    <property type="component" value="Unassembled WGS sequence"/>
</dbReference>
<comment type="similarity">
    <text evidence="1">Belongs to the AHA1 family.</text>
</comment>
<proteinExistence type="inferred from homology"/>
<feature type="domain" description="Activator of Hsp90 ATPase homologue 1/2-like C-terminal" evidence="2">
    <location>
        <begin position="13"/>
        <end position="134"/>
    </location>
</feature>
<reference evidence="3 5" key="1">
    <citation type="submission" date="2023-07" db="EMBL/GenBank/DDBJ databases">
        <title>Sorghum-associated microbial communities from plants grown in Nebraska, USA.</title>
        <authorList>
            <person name="Schachtman D."/>
        </authorList>
    </citation>
    <scope>NUCLEOTIDE SEQUENCE</scope>
    <source>
        <strain evidence="3">DS1006</strain>
        <strain evidence="4 5">DS1016</strain>
    </source>
</reference>
<accession>A0AAW8D767</accession>
<dbReference type="Gene3D" id="3.30.530.20">
    <property type="match status" value="1"/>
</dbReference>
<evidence type="ECO:0000313" key="6">
    <source>
        <dbReference type="Proteomes" id="UP001242995"/>
    </source>
</evidence>
<dbReference type="InterPro" id="IPR023393">
    <property type="entry name" value="START-like_dom_sf"/>
</dbReference>
<dbReference type="InterPro" id="IPR013538">
    <property type="entry name" value="ASHA1/2-like_C"/>
</dbReference>
<protein>
    <submittedName>
        <fullName evidence="3">Uncharacterized protein YndB with AHSA1/START domain</fullName>
    </submittedName>
</protein>
<dbReference type="EMBL" id="JAUSRG010000002">
    <property type="protein sequence ID" value="MDP9904057.1"/>
    <property type="molecule type" value="Genomic_DNA"/>
</dbReference>
<evidence type="ECO:0000259" key="2">
    <source>
        <dbReference type="Pfam" id="PF08327"/>
    </source>
</evidence>
<keyword evidence="5" id="KW-1185">Reference proteome</keyword>
<evidence type="ECO:0000313" key="5">
    <source>
        <dbReference type="Proteomes" id="UP001230951"/>
    </source>
</evidence>
<dbReference type="EMBL" id="JAUSTF010000001">
    <property type="protein sequence ID" value="MDQ0179289.1"/>
    <property type="molecule type" value="Genomic_DNA"/>
</dbReference>
<dbReference type="SUPFAM" id="SSF55961">
    <property type="entry name" value="Bet v1-like"/>
    <property type="match status" value="1"/>
</dbReference>
<sequence length="147" mass="16130">MAEYTYVTYIEGTADQIWTALTDAAQSAEYWGHANVSDWKAGSRWEHQRTDGSGTADVVGTILEATPPARLVNTWEDPAVPAVVKPDVVTFTIESHDGIARLTVHHRNIADDEQLAIAGRGWSAVLSNLKSYIELGRPLASVPWEMP</sequence>
<organism evidence="3 6">
    <name type="scientific">Arthrobacter bambusae</name>
    <dbReference type="NCBI Taxonomy" id="1338426"/>
    <lineage>
        <taxon>Bacteria</taxon>
        <taxon>Bacillati</taxon>
        <taxon>Actinomycetota</taxon>
        <taxon>Actinomycetes</taxon>
        <taxon>Micrococcales</taxon>
        <taxon>Micrococcaceae</taxon>
        <taxon>Arthrobacter</taxon>
    </lineage>
</organism>
<dbReference type="Proteomes" id="UP001230951">
    <property type="component" value="Unassembled WGS sequence"/>
</dbReference>
<dbReference type="Pfam" id="PF08327">
    <property type="entry name" value="AHSA1"/>
    <property type="match status" value="1"/>
</dbReference>
<name>A0AAW8D767_9MICC</name>